<dbReference type="InterPro" id="IPR025705">
    <property type="entry name" value="Beta_hexosaminidase_sua/sub"/>
</dbReference>
<dbReference type="Proteomes" id="UP000009168">
    <property type="component" value="Unassembled WGS sequence"/>
</dbReference>
<dbReference type="InterPro" id="IPR029019">
    <property type="entry name" value="HEX_eukaryotic_N"/>
</dbReference>
<evidence type="ECO:0000259" key="11">
    <source>
        <dbReference type="Pfam" id="PF14845"/>
    </source>
</evidence>
<evidence type="ECO:0000256" key="3">
    <source>
        <dbReference type="ARBA" id="ARBA00022729"/>
    </source>
</evidence>
<evidence type="ECO:0000256" key="8">
    <source>
        <dbReference type="PIRSR" id="PIRSR001093-1"/>
    </source>
</evidence>
<protein>
    <recommendedName>
        <fullName evidence="7">Beta-hexosaminidase</fullName>
        <ecNumber evidence="7">3.2.1.52</ecNumber>
    </recommendedName>
</protein>
<comment type="similarity">
    <text evidence="2 7">Belongs to the glycosyl hydrolase 20 family.</text>
</comment>
<evidence type="ECO:0000256" key="1">
    <source>
        <dbReference type="ARBA" id="ARBA00001231"/>
    </source>
</evidence>
<feature type="domain" description="Beta-hexosaminidase eukaryotic type N-terminal" evidence="11">
    <location>
        <begin position="24"/>
        <end position="138"/>
    </location>
</feature>
<dbReference type="InterPro" id="IPR017853">
    <property type="entry name" value="GH"/>
</dbReference>
<dbReference type="KEGG" id="tet:TTHERM_00494870"/>
<dbReference type="HOGENOM" id="CLU_007082_0_3_1"/>
<evidence type="ECO:0000256" key="9">
    <source>
        <dbReference type="SAM" id="SignalP"/>
    </source>
</evidence>
<dbReference type="GO" id="GO:0004563">
    <property type="term" value="F:beta-N-acetylhexosaminidase activity"/>
    <property type="evidence" value="ECO:0007669"/>
    <property type="project" value="UniProtKB-EC"/>
</dbReference>
<keyword evidence="6 7" id="KW-0326">Glycosidase</keyword>
<evidence type="ECO:0000256" key="2">
    <source>
        <dbReference type="ARBA" id="ARBA00006285"/>
    </source>
</evidence>
<dbReference type="Pfam" id="PF14845">
    <property type="entry name" value="Glycohydro_20b2"/>
    <property type="match status" value="1"/>
</dbReference>
<dbReference type="InterPro" id="IPR029018">
    <property type="entry name" value="Hex-like_dom2"/>
</dbReference>
<dbReference type="SUPFAM" id="SSF55545">
    <property type="entry name" value="beta-N-acetylhexosaminidase-like domain"/>
    <property type="match status" value="1"/>
</dbReference>
<dbReference type="EC" id="3.2.1.52" evidence="7"/>
<keyword evidence="5" id="KW-0325">Glycoprotein</keyword>
<evidence type="ECO:0000259" key="10">
    <source>
        <dbReference type="Pfam" id="PF00728"/>
    </source>
</evidence>
<dbReference type="AlphaFoldDB" id="I7M3F1"/>
<keyword evidence="3 9" id="KW-0732">Signal</keyword>
<evidence type="ECO:0000313" key="13">
    <source>
        <dbReference type="Proteomes" id="UP000009168"/>
    </source>
</evidence>
<dbReference type="eggNOG" id="KOG2499">
    <property type="taxonomic scope" value="Eukaryota"/>
</dbReference>
<accession>I7M3F1</accession>
<dbReference type="OrthoDB" id="428480at2759"/>
<dbReference type="Pfam" id="PF00728">
    <property type="entry name" value="Glyco_hydro_20"/>
    <property type="match status" value="1"/>
</dbReference>
<dbReference type="PANTHER" id="PTHR22600:SF21">
    <property type="entry name" value="BETA-HEXOSAMINIDASE A"/>
    <property type="match status" value="1"/>
</dbReference>
<dbReference type="Gene3D" id="3.30.379.10">
    <property type="entry name" value="Chitobiase/beta-hexosaminidase domain 2-like"/>
    <property type="match status" value="1"/>
</dbReference>
<dbReference type="GeneID" id="7840642"/>
<feature type="signal peptide" evidence="9">
    <location>
        <begin position="1"/>
        <end position="21"/>
    </location>
</feature>
<dbReference type="InterPro" id="IPR015883">
    <property type="entry name" value="Glyco_hydro_20_cat"/>
</dbReference>
<comment type="catalytic activity">
    <reaction evidence="1 7">
        <text>Hydrolysis of terminal non-reducing N-acetyl-D-hexosamine residues in N-acetyl-beta-D-hexosaminides.</text>
        <dbReference type="EC" id="3.2.1.52"/>
    </reaction>
</comment>
<dbReference type="GO" id="GO:0030203">
    <property type="term" value="P:glycosaminoglycan metabolic process"/>
    <property type="evidence" value="ECO:0007669"/>
    <property type="project" value="TreeGrafter"/>
</dbReference>
<feature type="domain" description="Glycoside hydrolase family 20 catalytic" evidence="10">
    <location>
        <begin position="161"/>
        <end position="478"/>
    </location>
</feature>
<dbReference type="FunFam" id="3.20.20.80:FF:000063">
    <property type="entry name" value="Beta-hexosaminidase"/>
    <property type="match status" value="1"/>
</dbReference>
<gene>
    <name evidence="12" type="ORF">TTHERM_00494870</name>
</gene>
<evidence type="ECO:0000313" key="12">
    <source>
        <dbReference type="EMBL" id="EAS03025.1"/>
    </source>
</evidence>
<organism evidence="12 13">
    <name type="scientific">Tetrahymena thermophila (strain SB210)</name>
    <dbReference type="NCBI Taxonomy" id="312017"/>
    <lineage>
        <taxon>Eukaryota</taxon>
        <taxon>Sar</taxon>
        <taxon>Alveolata</taxon>
        <taxon>Ciliophora</taxon>
        <taxon>Intramacronucleata</taxon>
        <taxon>Oligohymenophorea</taxon>
        <taxon>Hymenostomatida</taxon>
        <taxon>Tetrahymenina</taxon>
        <taxon>Tetrahymenidae</taxon>
        <taxon>Tetrahymena</taxon>
    </lineage>
</organism>
<name>I7M3F1_TETTS</name>
<dbReference type="InParanoid" id="I7M3F1"/>
<dbReference type="GO" id="GO:0016020">
    <property type="term" value="C:membrane"/>
    <property type="evidence" value="ECO:0007669"/>
    <property type="project" value="TreeGrafter"/>
</dbReference>
<feature type="active site" description="Proton donor" evidence="8">
    <location>
        <position position="315"/>
    </location>
</feature>
<sequence>MSRNTAIVLVLALVLVAQVEAIKLWPLPKQIINGTDTLPFSVCDFNAALTQNNLTSAMRTKIQFYAQKIFQTKDSVQCNLRASDFSFTIKVNNTDIKFGEFGTDDESYNLEASVNKTISISANTYFGFLRALETLSQLLRQNSDEVSLSHLPIQIQDAPSYGYRGVMIDSARNYLKKSSILRTIDAMMYNKMNVLHWHITDDESFPIELESIPEMSNFGSYGARYRYSKSDVQEIIDYAAQSGVRVIPEVDSPGHVRSWGRSEKYSNITIACPGGEHYNNQLDPTLDLTYEANDLIFKDIQELFQDQYIHMGGDEVFGSCWDQRPSIKQFMSQNNISDYNQLQVYYRNRQKQSIQANRTKIYWANEVQHIPPAPEDIIQFWGQSYTYNVIQNLPNKVILSPEDFLYINSGINFIWGNFFGNFTTWLNIYQVNISPVEIDRSRILGAETTLWGEVNTDSTLDVYLWVRSSALAERLWTGNHSTPSDSSIDMSDLARRLSFMEDLMIERGINAAPVTNKFCKENIGICFDWRKANVYQSTTSTQTNTQ</sequence>
<keyword evidence="4 7" id="KW-0378">Hydrolase</keyword>
<reference evidence="13" key="1">
    <citation type="journal article" date="2006" name="PLoS Biol.">
        <title>Macronuclear genome sequence of the ciliate Tetrahymena thermophila, a model eukaryote.</title>
        <authorList>
            <person name="Eisen J.A."/>
            <person name="Coyne R.S."/>
            <person name="Wu M."/>
            <person name="Wu D."/>
            <person name="Thiagarajan M."/>
            <person name="Wortman J.R."/>
            <person name="Badger J.H."/>
            <person name="Ren Q."/>
            <person name="Amedeo P."/>
            <person name="Jones K.M."/>
            <person name="Tallon L.J."/>
            <person name="Delcher A.L."/>
            <person name="Salzberg S.L."/>
            <person name="Silva J.C."/>
            <person name="Haas B.J."/>
            <person name="Majoros W.H."/>
            <person name="Farzad M."/>
            <person name="Carlton J.M."/>
            <person name="Smith R.K. Jr."/>
            <person name="Garg J."/>
            <person name="Pearlman R.E."/>
            <person name="Karrer K.M."/>
            <person name="Sun L."/>
            <person name="Manning G."/>
            <person name="Elde N.C."/>
            <person name="Turkewitz A.P."/>
            <person name="Asai D.J."/>
            <person name="Wilkes D.E."/>
            <person name="Wang Y."/>
            <person name="Cai H."/>
            <person name="Collins K."/>
            <person name="Stewart B.A."/>
            <person name="Lee S.R."/>
            <person name="Wilamowska K."/>
            <person name="Weinberg Z."/>
            <person name="Ruzzo W.L."/>
            <person name="Wloga D."/>
            <person name="Gaertig J."/>
            <person name="Frankel J."/>
            <person name="Tsao C.-C."/>
            <person name="Gorovsky M.A."/>
            <person name="Keeling P.J."/>
            <person name="Waller R.F."/>
            <person name="Patron N.J."/>
            <person name="Cherry J.M."/>
            <person name="Stover N.A."/>
            <person name="Krieger C.J."/>
            <person name="del Toro C."/>
            <person name="Ryder H.F."/>
            <person name="Williamson S.C."/>
            <person name="Barbeau R.A."/>
            <person name="Hamilton E.P."/>
            <person name="Orias E."/>
        </authorList>
    </citation>
    <scope>NUCLEOTIDE SEQUENCE [LARGE SCALE GENOMIC DNA]</scope>
    <source>
        <strain evidence="13">SB210</strain>
    </source>
</reference>
<dbReference type="PIRSF" id="PIRSF001093">
    <property type="entry name" value="B-hxosamndse_ab_euk"/>
    <property type="match status" value="1"/>
</dbReference>
<dbReference type="EMBL" id="GG662512">
    <property type="protein sequence ID" value="EAS03025.1"/>
    <property type="molecule type" value="Genomic_DNA"/>
</dbReference>
<dbReference type="PRINTS" id="PR00738">
    <property type="entry name" value="GLHYDRLASE20"/>
</dbReference>
<dbReference type="STRING" id="312017.I7M3F1"/>
<dbReference type="CDD" id="cd06562">
    <property type="entry name" value="GH20_HexA_HexB-like"/>
    <property type="match status" value="1"/>
</dbReference>
<evidence type="ECO:0000256" key="6">
    <source>
        <dbReference type="ARBA" id="ARBA00023295"/>
    </source>
</evidence>
<dbReference type="GO" id="GO:0005975">
    <property type="term" value="P:carbohydrate metabolic process"/>
    <property type="evidence" value="ECO:0007669"/>
    <property type="project" value="InterPro"/>
</dbReference>
<proteinExistence type="inferred from homology"/>
<evidence type="ECO:0000256" key="5">
    <source>
        <dbReference type="ARBA" id="ARBA00023180"/>
    </source>
</evidence>
<evidence type="ECO:0000256" key="4">
    <source>
        <dbReference type="ARBA" id="ARBA00022801"/>
    </source>
</evidence>
<feature type="chain" id="PRO_5003712045" description="Beta-hexosaminidase" evidence="9">
    <location>
        <begin position="22"/>
        <end position="546"/>
    </location>
</feature>
<dbReference type="OMA" id="NYCVEPP"/>
<dbReference type="SUPFAM" id="SSF51445">
    <property type="entry name" value="(Trans)glycosidases"/>
    <property type="match status" value="1"/>
</dbReference>
<dbReference type="Gene3D" id="3.20.20.80">
    <property type="entry name" value="Glycosidases"/>
    <property type="match status" value="1"/>
</dbReference>
<keyword evidence="13" id="KW-1185">Reference proteome</keyword>
<evidence type="ECO:0000256" key="7">
    <source>
        <dbReference type="PIRNR" id="PIRNR001093"/>
    </source>
</evidence>
<dbReference type="PANTHER" id="PTHR22600">
    <property type="entry name" value="BETA-HEXOSAMINIDASE"/>
    <property type="match status" value="1"/>
</dbReference>
<dbReference type="RefSeq" id="XP_001023270.1">
    <property type="nucleotide sequence ID" value="XM_001023270.1"/>
</dbReference>